<reference evidence="2 3" key="1">
    <citation type="submission" date="2007-10" db="EMBL/GenBank/DDBJ databases">
        <title>Complete sequence of Caldivirga maquilingensis IC-167.</title>
        <authorList>
            <consortium name="US DOE Joint Genome Institute"/>
            <person name="Copeland A."/>
            <person name="Lucas S."/>
            <person name="Lapidus A."/>
            <person name="Barry K."/>
            <person name="Glavina del Rio T."/>
            <person name="Dalin E."/>
            <person name="Tice H."/>
            <person name="Pitluck S."/>
            <person name="Saunders E."/>
            <person name="Brettin T."/>
            <person name="Bruce D."/>
            <person name="Detter J.C."/>
            <person name="Han C."/>
            <person name="Schmutz J."/>
            <person name="Larimer F."/>
            <person name="Land M."/>
            <person name="Hauser L."/>
            <person name="Kyrpides N."/>
            <person name="Ivanova N."/>
            <person name="Biddle J.F."/>
            <person name="Zhang Z."/>
            <person name="Fitz-Gibbon S.T."/>
            <person name="Lowe T.M."/>
            <person name="Saltikov C."/>
            <person name="House C.H."/>
            <person name="Richardson P."/>
        </authorList>
    </citation>
    <scope>NUCLEOTIDE SEQUENCE [LARGE SCALE GENOMIC DNA]</scope>
    <source>
        <strain evidence="3">ATCC 700844 / DSM 13496 / JCM 10307 / IC-167</strain>
    </source>
</reference>
<gene>
    <name evidence="2" type="ordered locus">Cmaq_0420</name>
</gene>
<evidence type="ECO:0000313" key="2">
    <source>
        <dbReference type="EMBL" id="ABW01265.1"/>
    </source>
</evidence>
<keyword evidence="3" id="KW-1185">Reference proteome</keyword>
<dbReference type="AlphaFoldDB" id="A8MBS2"/>
<feature type="transmembrane region" description="Helical" evidence="1">
    <location>
        <begin position="18"/>
        <end position="39"/>
    </location>
</feature>
<protein>
    <submittedName>
        <fullName evidence="2">Uncharacterized protein</fullName>
    </submittedName>
</protein>
<accession>A8MBS2</accession>
<sequence>MTGTRVTPLSSRLGLGEIYVFAIFMVAAVVLLLSVLYMVNSVRGFISREATYAALASSSSISLIPQSPPLVNGGFIYVNASLEGNLGVFSIGSLPGYALCTVKLINGTMYYAQGSVSYDSMNGVINVHAKCPLSVKNPSNLTQLTLTLPTPLGSSIQLTFNYRPSIRVFEYPQYTSLGSNATISLYVYNNSTGWVYVNASVISGDGYVVKLGSVMIPPESSTLLVNYTLINSPTMTLSYTINNLATINKTITITLISQTTTTTSIPTYCTPGKTAFAYLGNGTSNMLKSGATSGLYWNYMIYNGTINGLVNPIYMYAINTGGLSNTNGYVLILYYDLSTLNIHISNYPIVSAVLYPTQYTINGTLFFIFIVTSNNNLIMVYKSSNVNPSSTAPNTNAATNASNLVASILGTNNKNIYMISNGSIFSNALLYYHVNLANIISGNPKYKYIGIGVYLPNYYYPNYGIAYWDYLCISSS</sequence>
<proteinExistence type="predicted"/>
<dbReference type="KEGG" id="cma:Cmaq_0420"/>
<dbReference type="EMBL" id="CP000852">
    <property type="protein sequence ID" value="ABW01265.1"/>
    <property type="molecule type" value="Genomic_DNA"/>
</dbReference>
<dbReference type="eggNOG" id="arCOG10477">
    <property type="taxonomic scope" value="Archaea"/>
</dbReference>
<organism evidence="2 3">
    <name type="scientific">Caldivirga maquilingensis (strain ATCC 700844 / DSM 13496 / JCM 10307 / IC-167)</name>
    <dbReference type="NCBI Taxonomy" id="397948"/>
    <lineage>
        <taxon>Archaea</taxon>
        <taxon>Thermoproteota</taxon>
        <taxon>Thermoprotei</taxon>
        <taxon>Thermoproteales</taxon>
        <taxon>Thermoproteaceae</taxon>
        <taxon>Caldivirga</taxon>
    </lineage>
</organism>
<dbReference type="Proteomes" id="UP000001137">
    <property type="component" value="Chromosome"/>
</dbReference>
<keyword evidence="1" id="KW-0812">Transmembrane</keyword>
<keyword evidence="1" id="KW-0472">Membrane</keyword>
<dbReference type="HOGENOM" id="CLU_607830_0_0_2"/>
<evidence type="ECO:0000313" key="3">
    <source>
        <dbReference type="Proteomes" id="UP000001137"/>
    </source>
</evidence>
<name>A8MBS2_CALMQ</name>
<dbReference type="STRING" id="397948.Cmaq_0420"/>
<evidence type="ECO:0000256" key="1">
    <source>
        <dbReference type="SAM" id="Phobius"/>
    </source>
</evidence>
<keyword evidence="1" id="KW-1133">Transmembrane helix</keyword>